<gene>
    <name evidence="8" type="primary">pleD_3</name>
    <name evidence="7" type="ORF">IRZ65_05960</name>
    <name evidence="8" type="ORF">NCTC11842_01234</name>
</gene>
<dbReference type="EMBL" id="UAUF01000009">
    <property type="protein sequence ID" value="SPZ03893.1"/>
    <property type="molecule type" value="Genomic_DNA"/>
</dbReference>
<dbReference type="GO" id="GO:1902201">
    <property type="term" value="P:negative regulation of bacterial-type flagellum-dependent cell motility"/>
    <property type="evidence" value="ECO:0007669"/>
    <property type="project" value="TreeGrafter"/>
</dbReference>
<evidence type="ECO:0000256" key="2">
    <source>
        <dbReference type="ARBA" id="ARBA00004533"/>
    </source>
</evidence>
<dbReference type="GO" id="GO:0043709">
    <property type="term" value="P:cell adhesion involved in single-species biofilm formation"/>
    <property type="evidence" value="ECO:0007669"/>
    <property type="project" value="TreeGrafter"/>
</dbReference>
<dbReference type="PROSITE" id="PS50887">
    <property type="entry name" value="GGDEF"/>
    <property type="match status" value="1"/>
</dbReference>
<dbReference type="PANTHER" id="PTHR45138">
    <property type="entry name" value="REGULATORY COMPONENTS OF SENSORY TRANSDUCTION SYSTEM"/>
    <property type="match status" value="1"/>
</dbReference>
<comment type="catalytic activity">
    <reaction evidence="4">
        <text>2 GTP = 3',3'-c-di-GMP + 2 diphosphate</text>
        <dbReference type="Rhea" id="RHEA:24898"/>
        <dbReference type="ChEBI" id="CHEBI:33019"/>
        <dbReference type="ChEBI" id="CHEBI:37565"/>
        <dbReference type="ChEBI" id="CHEBI:58805"/>
        <dbReference type="EC" id="2.7.7.65"/>
    </reaction>
</comment>
<keyword evidence="10" id="KW-1185">Reference proteome</keyword>
<evidence type="ECO:0000259" key="6">
    <source>
        <dbReference type="PROSITE" id="PS50887"/>
    </source>
</evidence>
<dbReference type="EC" id="2.7.7.65" evidence="3"/>
<dbReference type="SUPFAM" id="SSF55073">
    <property type="entry name" value="Nucleotide cyclase"/>
    <property type="match status" value="1"/>
</dbReference>
<dbReference type="Gene3D" id="3.30.70.270">
    <property type="match status" value="1"/>
</dbReference>
<feature type="domain" description="GGDEF" evidence="6">
    <location>
        <begin position="237"/>
        <end position="368"/>
    </location>
</feature>
<dbReference type="GO" id="GO:0005886">
    <property type="term" value="C:plasma membrane"/>
    <property type="evidence" value="ECO:0007669"/>
    <property type="project" value="UniProtKB-SubCell"/>
</dbReference>
<dbReference type="NCBIfam" id="TIGR00254">
    <property type="entry name" value="GGDEF"/>
    <property type="match status" value="1"/>
</dbReference>
<evidence type="ECO:0000256" key="1">
    <source>
        <dbReference type="ARBA" id="ARBA00001946"/>
    </source>
</evidence>
<name>A0A2X2C9I1_PSELU</name>
<reference evidence="8 9" key="1">
    <citation type="submission" date="2018-06" db="EMBL/GenBank/DDBJ databases">
        <authorList>
            <consortium name="Pathogen Informatics"/>
            <person name="Doyle S."/>
        </authorList>
    </citation>
    <scope>NUCLEOTIDE SEQUENCE [LARGE SCALE GENOMIC DNA]</scope>
    <source>
        <strain evidence="8 9">NCTC11842</strain>
    </source>
</reference>
<proteinExistence type="predicted"/>
<dbReference type="InterPro" id="IPR043128">
    <property type="entry name" value="Rev_trsase/Diguanyl_cyclase"/>
</dbReference>
<dbReference type="PANTHER" id="PTHR45138:SF9">
    <property type="entry name" value="DIGUANYLATE CYCLASE DGCM-RELATED"/>
    <property type="match status" value="1"/>
</dbReference>
<dbReference type="FunFam" id="3.30.70.270:FF:000001">
    <property type="entry name" value="Diguanylate cyclase domain protein"/>
    <property type="match status" value="1"/>
</dbReference>
<organism evidence="8 9">
    <name type="scientific">Pseudomonas luteola</name>
    <dbReference type="NCBI Taxonomy" id="47886"/>
    <lineage>
        <taxon>Bacteria</taxon>
        <taxon>Pseudomonadati</taxon>
        <taxon>Pseudomonadota</taxon>
        <taxon>Gammaproteobacteria</taxon>
        <taxon>Pseudomonadales</taxon>
        <taxon>Pseudomonadaceae</taxon>
        <taxon>Pseudomonas</taxon>
    </lineage>
</organism>
<comment type="subcellular location">
    <subcellularLocation>
        <location evidence="2">Cell inner membrane</location>
    </subcellularLocation>
</comment>
<dbReference type="InterPro" id="IPR000160">
    <property type="entry name" value="GGDEF_dom"/>
</dbReference>
<dbReference type="GO" id="GO:0052621">
    <property type="term" value="F:diguanylate cyclase activity"/>
    <property type="evidence" value="ECO:0007669"/>
    <property type="project" value="UniProtKB-EC"/>
</dbReference>
<dbReference type="RefSeq" id="WP_010795263.1">
    <property type="nucleotide sequence ID" value="NZ_FQYS01000001.1"/>
</dbReference>
<keyword evidence="5" id="KW-1133">Transmembrane helix</keyword>
<dbReference type="CDD" id="cd01949">
    <property type="entry name" value="GGDEF"/>
    <property type="match status" value="1"/>
</dbReference>
<accession>A0A2X2C9I1</accession>
<feature type="transmembrane region" description="Helical" evidence="5">
    <location>
        <begin position="48"/>
        <end position="70"/>
    </location>
</feature>
<dbReference type="InterPro" id="IPR029787">
    <property type="entry name" value="Nucleotide_cyclase"/>
</dbReference>
<keyword evidence="5" id="KW-0472">Membrane</keyword>
<keyword evidence="5" id="KW-0812">Transmembrane</keyword>
<protein>
    <recommendedName>
        <fullName evidence="3">diguanylate cyclase</fullName>
        <ecNumber evidence="3">2.7.7.65</ecNumber>
    </recommendedName>
</protein>
<feature type="transmembrane region" description="Helical" evidence="5">
    <location>
        <begin position="20"/>
        <end position="41"/>
    </location>
</feature>
<evidence type="ECO:0000256" key="5">
    <source>
        <dbReference type="SAM" id="Phobius"/>
    </source>
</evidence>
<evidence type="ECO:0000256" key="4">
    <source>
        <dbReference type="ARBA" id="ARBA00034247"/>
    </source>
</evidence>
<dbReference type="EMBL" id="JADMCD010000002">
    <property type="protein sequence ID" value="MBF8640219.1"/>
    <property type="molecule type" value="Genomic_DNA"/>
</dbReference>
<feature type="transmembrane region" description="Helical" evidence="5">
    <location>
        <begin position="155"/>
        <end position="173"/>
    </location>
</feature>
<comment type="cofactor">
    <cofactor evidence="1">
        <name>Mg(2+)</name>
        <dbReference type="ChEBI" id="CHEBI:18420"/>
    </cofactor>
</comment>
<evidence type="ECO:0000313" key="8">
    <source>
        <dbReference type="EMBL" id="SPZ03893.1"/>
    </source>
</evidence>
<sequence length="369" mass="41399">MRDLTVTRSINASAIGHQVLPLAVVVLALLPLLLSTAVGFYSSSIASFFADTLGFLAGVAVMTGVIAWGGGKHLKALPLEPYIIVSILFLTYSLTHIVHLRGTFLVSYVLVLMLGIFQIRLAAFVRCALLAYGAYVGLCLWINLEPQDSRTVRMMIVQSIILAIVLVSMVLFARYHHRIRYQLNARRADLERHQDNLRHVMRQLEAQVITDELTGLRNRRYFLQIASEALHRLGHGRMHGLALIDMDFFKQINDQFGHGIGDLVLKTFAEVGEACLREQDVLARYGGEEFVLLLPFSDPQQLVVCCERLREAFSRTVFEHADLGTLTVSIGMSLIMTGRTLEESLLLADQALYRAKRNGRNRCEVSWES</sequence>
<dbReference type="AlphaFoldDB" id="A0A2X2C9I1"/>
<dbReference type="SMART" id="SM00267">
    <property type="entry name" value="GGDEF"/>
    <property type="match status" value="1"/>
</dbReference>
<dbReference type="InterPro" id="IPR050469">
    <property type="entry name" value="Diguanylate_Cyclase"/>
</dbReference>
<feature type="transmembrane region" description="Helical" evidence="5">
    <location>
        <begin position="123"/>
        <end position="143"/>
    </location>
</feature>
<feature type="transmembrane region" description="Helical" evidence="5">
    <location>
        <begin position="82"/>
        <end position="111"/>
    </location>
</feature>
<dbReference type="Proteomes" id="UP000250443">
    <property type="component" value="Unassembled WGS sequence"/>
</dbReference>
<evidence type="ECO:0000313" key="7">
    <source>
        <dbReference type="EMBL" id="MBF8640219.1"/>
    </source>
</evidence>
<dbReference type="Proteomes" id="UP000626180">
    <property type="component" value="Unassembled WGS sequence"/>
</dbReference>
<evidence type="ECO:0000313" key="9">
    <source>
        <dbReference type="Proteomes" id="UP000250443"/>
    </source>
</evidence>
<reference evidence="7 10" key="2">
    <citation type="submission" date="2020-10" db="EMBL/GenBank/DDBJ databases">
        <title>Genome sequences of Pseudomonas isolates.</title>
        <authorList>
            <person name="Wessels L."/>
            <person name="Reich F."/>
            <person name="Hammerl J."/>
        </authorList>
    </citation>
    <scope>NUCLEOTIDE SEQUENCE [LARGE SCALE GENOMIC DNA]</scope>
    <source>
        <strain evidence="7 10">20-MO00624-0</strain>
    </source>
</reference>
<dbReference type="Pfam" id="PF00990">
    <property type="entry name" value="GGDEF"/>
    <property type="match status" value="1"/>
</dbReference>
<evidence type="ECO:0000256" key="3">
    <source>
        <dbReference type="ARBA" id="ARBA00012528"/>
    </source>
</evidence>
<evidence type="ECO:0000313" key="10">
    <source>
        <dbReference type="Proteomes" id="UP000626180"/>
    </source>
</evidence>